<dbReference type="Proteomes" id="UP000575397">
    <property type="component" value="Unassembled WGS sequence"/>
</dbReference>
<dbReference type="AlphaFoldDB" id="A0A7Y0UVE8"/>
<dbReference type="EMBL" id="JABCUS010000046">
    <property type="protein sequence ID" value="NMX04489.1"/>
    <property type="molecule type" value="Genomic_DNA"/>
</dbReference>
<organism evidence="1 2">
    <name type="scientific">Mobiluncus mulieris</name>
    <dbReference type="NCBI Taxonomy" id="2052"/>
    <lineage>
        <taxon>Bacteria</taxon>
        <taxon>Bacillati</taxon>
        <taxon>Actinomycetota</taxon>
        <taxon>Actinomycetes</taxon>
        <taxon>Actinomycetales</taxon>
        <taxon>Actinomycetaceae</taxon>
        <taxon>Mobiluncus</taxon>
    </lineage>
</organism>
<proteinExistence type="predicted"/>
<accession>A0A7Y0UVE8</accession>
<evidence type="ECO:0000313" key="2">
    <source>
        <dbReference type="Proteomes" id="UP000575397"/>
    </source>
</evidence>
<name>A0A7Y0UVE8_9ACTO</name>
<comment type="caution">
    <text evidence="1">The sequence shown here is derived from an EMBL/GenBank/DDBJ whole genome shotgun (WGS) entry which is preliminary data.</text>
</comment>
<dbReference type="InterPro" id="IPR011664">
    <property type="entry name" value="Abi_system_AbiD/AbiF-like"/>
</dbReference>
<evidence type="ECO:0000313" key="1">
    <source>
        <dbReference type="EMBL" id="NMX04489.1"/>
    </source>
</evidence>
<reference evidence="1 2" key="1">
    <citation type="submission" date="2020-04" db="EMBL/GenBank/DDBJ databases">
        <title>Antimicrobial susceptibility and clonality of vaginal-derived multi-drug resistant Mobiluncus isolates in China.</title>
        <authorList>
            <person name="Zhang X."/>
        </authorList>
    </citation>
    <scope>NUCLEOTIDE SEQUENCE [LARGE SCALE GENOMIC DNA]</scope>
    <source>
        <strain evidence="1 2">12</strain>
    </source>
</reference>
<protein>
    <submittedName>
        <fullName evidence="1">Abi family protein</fullName>
    </submittedName>
</protein>
<sequence length="305" mass="35238">MSTVKQFFDYTEQVAHLISRGMVVENPDLAKHQLTTLSYYRLSGYWHSMRMIDSTTGTILSAFRPGASFELVLSLYAFDEQLRQAIYADLAGIELAMRALLGHELGKIDPLIHLDEDNLGAPAHQHRGRLRTDYQIWLDKYQTAVAGSREEFVLHHQEHYGGLLPIWAAVEIMDWGMLSRLYRMAPTKARNEIADVCHLRAPQLESWLKSLNIVRNRTAHHSRVFNRVFDIKPKLPDDACFDDIRGRTNRVFAQLTLIRYLQRGLGVMVDSRLFDVLQSYPDNPLIPFERLGAPANWKNNELWMF</sequence>
<dbReference type="Pfam" id="PF07751">
    <property type="entry name" value="Abi_2"/>
    <property type="match status" value="1"/>
</dbReference>
<gene>
    <name evidence="1" type="ORF">HHJ77_11425</name>
</gene>
<dbReference type="RefSeq" id="WP_169763330.1">
    <property type="nucleotide sequence ID" value="NZ_JABCUS010000046.1"/>
</dbReference>